<dbReference type="AlphaFoldDB" id="A0A6M0CKX3"/>
<name>A0A6M0CKX3_9FLAO</name>
<dbReference type="PANTHER" id="PTHR37464">
    <property type="entry name" value="BLL2463 PROTEIN"/>
    <property type="match status" value="1"/>
</dbReference>
<keyword evidence="1" id="KW-0472">Membrane</keyword>
<gene>
    <name evidence="3" type="ORF">GWK10_04715</name>
</gene>
<dbReference type="InterPro" id="IPR011933">
    <property type="entry name" value="Double_TM_dom"/>
</dbReference>
<dbReference type="EMBL" id="JAABOQ010000002">
    <property type="protein sequence ID" value="NER16499.1"/>
    <property type="molecule type" value="Genomic_DNA"/>
</dbReference>
<keyword evidence="1" id="KW-0812">Transmembrane</keyword>
<reference evidence="3 4" key="1">
    <citation type="submission" date="2020-01" db="EMBL/GenBank/DDBJ databases">
        <title>Spongiivirga citrea KCTC 32990T.</title>
        <authorList>
            <person name="Wang G."/>
        </authorList>
    </citation>
    <scope>NUCLEOTIDE SEQUENCE [LARGE SCALE GENOMIC DNA]</scope>
    <source>
        <strain evidence="3 4">KCTC 32990</strain>
    </source>
</reference>
<evidence type="ECO:0000259" key="2">
    <source>
        <dbReference type="Pfam" id="PF07584"/>
    </source>
</evidence>
<keyword evidence="1" id="KW-1133">Transmembrane helix</keyword>
<organism evidence="3 4">
    <name type="scientific">Spongiivirga citrea</name>
    <dbReference type="NCBI Taxonomy" id="1481457"/>
    <lineage>
        <taxon>Bacteria</taxon>
        <taxon>Pseudomonadati</taxon>
        <taxon>Bacteroidota</taxon>
        <taxon>Flavobacteriia</taxon>
        <taxon>Flavobacteriales</taxon>
        <taxon>Flavobacteriaceae</taxon>
        <taxon>Spongiivirga</taxon>
    </lineage>
</organism>
<dbReference type="NCBIfam" id="TIGR02226">
    <property type="entry name" value="two_anch"/>
    <property type="match status" value="1"/>
</dbReference>
<dbReference type="InterPro" id="IPR024163">
    <property type="entry name" value="Aerotolerance_reg_N"/>
</dbReference>
<dbReference type="RefSeq" id="WP_164029771.1">
    <property type="nucleotide sequence ID" value="NZ_JAABOQ010000002.1"/>
</dbReference>
<evidence type="ECO:0000256" key="1">
    <source>
        <dbReference type="SAM" id="Phobius"/>
    </source>
</evidence>
<feature type="transmembrane region" description="Helical" evidence="1">
    <location>
        <begin position="6"/>
        <end position="24"/>
    </location>
</feature>
<dbReference type="Pfam" id="PF07584">
    <property type="entry name" value="BatA"/>
    <property type="match status" value="1"/>
</dbReference>
<keyword evidence="4" id="KW-1185">Reference proteome</keyword>
<evidence type="ECO:0000313" key="4">
    <source>
        <dbReference type="Proteomes" id="UP000474296"/>
    </source>
</evidence>
<sequence length="641" mass="72502">MQFKNPELLYAFFLLIIPIIVHLFQLRKFRKVAFTNVQFLKEVTAQTRKSSQLKKWLVLLTRLLALAFLIIAFAQPFIANKAALNNKKNQIIYLDNSFSMQAKGANGPLYDQAVQQLLQTIPEEEIITLFTNTTTFKDVTTKDIRDQLLKRDFSNGQLNFNQVVSKGQALFNNANVGANNIVVISDFQQDDIGIQQQKDSTFQLDLVQLKAVNNNNIALDTVYISESNANDFRISVGISNQGDAIADIPISLYDGDDLLAKTAVSISSDGQETAEFVIPINKKIQGKISIEDANIPFDNELFFSINEPQKIKVLAINEADDSFLKRIYTEDEFVLQSTAFEQLNYNVITDQNLIVLNELTQIPLSLNTALKQFTDEGGTLIVIPSQDINLNSYNTFLQELASGPLLNLKQQSRKITEIVFDHPFMQGIFDKRVSNFQYPTVNTHYGFSSTNGLLQYDNKTAFLAELGTSGFLFTASLSVENGNFKNAPLIAPIFYKMGKQSLQLPSLYYTVGADNSYDVQAAIAQDQIIALSNENINLIPLQRVYTNRVEINTTDKPDLSGRYQLTNNNITLQEVSYNYDRKESKLQYHVLDKNAFSISNSVSETLQEIQNKYEVNALWKWFAIFAALCLLLEMIILKYYK</sequence>
<feature type="transmembrane region" description="Helical" evidence="1">
    <location>
        <begin position="618"/>
        <end position="640"/>
    </location>
</feature>
<comment type="caution">
    <text evidence="3">The sequence shown here is derived from an EMBL/GenBank/DDBJ whole genome shotgun (WGS) entry which is preliminary data.</text>
</comment>
<proteinExistence type="predicted"/>
<accession>A0A6M0CKX3</accession>
<feature type="domain" description="Aerotolerance regulator N-terminal" evidence="2">
    <location>
        <begin position="1"/>
        <end position="76"/>
    </location>
</feature>
<feature type="transmembrane region" description="Helical" evidence="1">
    <location>
        <begin position="56"/>
        <end position="78"/>
    </location>
</feature>
<protein>
    <recommendedName>
        <fullName evidence="2">Aerotolerance regulator N-terminal domain-containing protein</fullName>
    </recommendedName>
</protein>
<dbReference type="PANTHER" id="PTHR37464:SF1">
    <property type="entry name" value="BLL2463 PROTEIN"/>
    <property type="match status" value="1"/>
</dbReference>
<dbReference type="Proteomes" id="UP000474296">
    <property type="component" value="Unassembled WGS sequence"/>
</dbReference>
<evidence type="ECO:0000313" key="3">
    <source>
        <dbReference type="EMBL" id="NER16499.1"/>
    </source>
</evidence>